<dbReference type="Pfam" id="PF00365">
    <property type="entry name" value="PFK"/>
    <property type="match status" value="1"/>
</dbReference>
<dbReference type="PANTHER" id="PTHR13697:SF4">
    <property type="entry name" value="ATP-DEPENDENT 6-PHOSPHOFRUCTOKINASE"/>
    <property type="match status" value="1"/>
</dbReference>
<feature type="binding site" description="in other chain" evidence="14">
    <location>
        <position position="224"/>
    </location>
    <ligand>
        <name>ADP</name>
        <dbReference type="ChEBI" id="CHEBI:456216"/>
        <note>allosteric activator; ligand shared between dimeric partners</note>
    </ligand>
</feature>
<evidence type="ECO:0000256" key="3">
    <source>
        <dbReference type="ARBA" id="ARBA00004679"/>
    </source>
</evidence>
<dbReference type="InterPro" id="IPR000023">
    <property type="entry name" value="Phosphofructokinase_dom"/>
</dbReference>
<dbReference type="FunFam" id="3.40.50.460:FF:000002">
    <property type="entry name" value="ATP-dependent 6-phosphofructokinase"/>
    <property type="match status" value="1"/>
</dbReference>
<feature type="binding site" description="in other chain" evidence="14">
    <location>
        <position position="167"/>
    </location>
    <ligand>
        <name>ADP</name>
        <dbReference type="ChEBI" id="CHEBI:456216"/>
        <note>allosteric activator; ligand shared between dimeric partners</note>
    </ligand>
</feature>
<feature type="binding site" evidence="14">
    <location>
        <begin position="84"/>
        <end position="85"/>
    </location>
    <ligand>
        <name>ATP</name>
        <dbReference type="ChEBI" id="CHEBI:30616"/>
    </ligand>
</feature>
<evidence type="ECO:0000256" key="7">
    <source>
        <dbReference type="ARBA" id="ARBA00022723"/>
    </source>
</evidence>
<comment type="cofactor">
    <cofactor evidence="1 14">
        <name>Mg(2+)</name>
        <dbReference type="ChEBI" id="CHEBI:18420"/>
    </cofactor>
</comment>
<keyword evidence="17" id="KW-1185">Reference proteome</keyword>
<reference evidence="17" key="1">
    <citation type="submission" date="2017-05" db="EMBL/GenBank/DDBJ databases">
        <authorList>
            <person name="Sharma S."/>
            <person name="Sidhu C."/>
            <person name="Pinnaka A.K."/>
        </authorList>
    </citation>
    <scope>NUCLEOTIDE SEQUENCE [LARGE SCALE GENOMIC DNA]</scope>
    <source>
        <strain evidence="17">AK93</strain>
    </source>
</reference>
<feature type="binding site" description="in other chain" evidence="14">
    <location>
        <position position="235"/>
    </location>
    <ligand>
        <name>substrate</name>
        <note>ligand shared between dimeric partners</note>
    </ligand>
</feature>
<comment type="subcellular location">
    <subcellularLocation>
        <location evidence="2 14">Cytoplasm</location>
    </subcellularLocation>
</comment>
<keyword evidence="11 14" id="KW-0460">Magnesium</keyword>
<comment type="similarity">
    <text evidence="14">Belongs to the phosphofructokinase type A (PFKA) family. ATP-dependent PFK group I subfamily. Prokaryotic clade 'B1' sub-subfamily.</text>
</comment>
<gene>
    <name evidence="14" type="primary">pfkA</name>
    <name evidence="16" type="ORF">CAL65_08810</name>
</gene>
<protein>
    <recommendedName>
        <fullName evidence="14">ATP-dependent 6-phosphofructokinase</fullName>
        <shortName evidence="14">ATP-PFK</shortName>
        <shortName evidence="14">Phosphofructokinase</shortName>
        <ecNumber evidence="14">2.7.1.11</ecNumber>
    </recommendedName>
    <alternativeName>
        <fullName evidence="14">Phosphohexokinase</fullName>
    </alternativeName>
</protein>
<feature type="binding site" evidence="14">
    <location>
        <position position="175"/>
    </location>
    <ligand>
        <name>substrate</name>
        <note>ligand shared between dimeric partners</note>
    </ligand>
</feature>
<feature type="binding site" evidence="14">
    <location>
        <position position="257"/>
    </location>
    <ligand>
        <name>substrate</name>
        <note>ligand shared between dimeric partners</note>
    </ligand>
</feature>
<comment type="activity regulation">
    <text evidence="14">Allosterically activated by ADP and other diphosphonucleosides, and allosterically inhibited by phosphoenolpyruvate.</text>
</comment>
<name>A0A3E0WX51_9GAMM</name>
<evidence type="ECO:0000256" key="11">
    <source>
        <dbReference type="ARBA" id="ARBA00022842"/>
    </source>
</evidence>
<evidence type="ECO:0000313" key="16">
    <source>
        <dbReference type="EMBL" id="RFA37388.1"/>
    </source>
</evidence>
<dbReference type="NCBIfam" id="NF002872">
    <property type="entry name" value="PRK03202.1"/>
    <property type="match status" value="1"/>
</dbReference>
<dbReference type="PRINTS" id="PR00476">
    <property type="entry name" value="PHFRCTKINASE"/>
</dbReference>
<dbReference type="GO" id="GO:0070095">
    <property type="term" value="F:fructose-6-phosphate binding"/>
    <property type="evidence" value="ECO:0007669"/>
    <property type="project" value="TreeGrafter"/>
</dbReference>
<dbReference type="GO" id="GO:0006002">
    <property type="term" value="P:fructose 6-phosphate metabolic process"/>
    <property type="evidence" value="ECO:0007669"/>
    <property type="project" value="UniProtKB-UniRule"/>
</dbReference>
<dbReference type="InterPro" id="IPR012003">
    <property type="entry name" value="ATP_PFK_prok-type"/>
</dbReference>
<feature type="active site" description="Proton acceptor" evidence="14">
    <location>
        <position position="140"/>
    </location>
</feature>
<dbReference type="EMBL" id="NFZW01000007">
    <property type="protein sequence ID" value="RFA37388.1"/>
    <property type="molecule type" value="Genomic_DNA"/>
</dbReference>
<accession>A0A3E0WX51</accession>
<dbReference type="NCBIfam" id="TIGR02482">
    <property type="entry name" value="PFKA_ATP"/>
    <property type="match status" value="1"/>
</dbReference>
<keyword evidence="4 14" id="KW-0963">Cytoplasm</keyword>
<dbReference type="HAMAP" id="MF_00339">
    <property type="entry name" value="Phosphofructokinase_I_B1"/>
    <property type="match status" value="1"/>
</dbReference>
<dbReference type="PROSITE" id="PS00433">
    <property type="entry name" value="PHOSPHOFRUCTOKINASE"/>
    <property type="match status" value="1"/>
</dbReference>
<dbReference type="OrthoDB" id="9802503at2"/>
<dbReference type="GO" id="GO:0016208">
    <property type="term" value="F:AMP binding"/>
    <property type="evidence" value="ECO:0007669"/>
    <property type="project" value="TreeGrafter"/>
</dbReference>
<dbReference type="InterPro" id="IPR012828">
    <property type="entry name" value="PFKA_ATP_prok"/>
</dbReference>
<feature type="binding site" evidence="14">
    <location>
        <begin position="114"/>
        <end position="117"/>
    </location>
    <ligand>
        <name>ATP</name>
        <dbReference type="ChEBI" id="CHEBI:30616"/>
    </ligand>
</feature>
<evidence type="ECO:0000256" key="14">
    <source>
        <dbReference type="HAMAP-Rule" id="MF_00339"/>
    </source>
</evidence>
<evidence type="ECO:0000256" key="9">
    <source>
        <dbReference type="ARBA" id="ARBA00022777"/>
    </source>
</evidence>
<feature type="binding site" description="in other chain" evidence="14">
    <location>
        <begin position="182"/>
        <end position="184"/>
    </location>
    <ligand>
        <name>substrate</name>
        <note>ligand shared between dimeric partners</note>
    </ligand>
</feature>
<comment type="subunit">
    <text evidence="14">Homotetramer.</text>
</comment>
<evidence type="ECO:0000256" key="10">
    <source>
        <dbReference type="ARBA" id="ARBA00022840"/>
    </source>
</evidence>
<evidence type="ECO:0000256" key="6">
    <source>
        <dbReference type="ARBA" id="ARBA00022679"/>
    </source>
</evidence>
<keyword evidence="10 14" id="KW-0067">ATP-binding</keyword>
<keyword evidence="7 14" id="KW-0479">Metal-binding</keyword>
<evidence type="ECO:0000313" key="17">
    <source>
        <dbReference type="Proteomes" id="UP000256763"/>
    </source>
</evidence>
<dbReference type="GO" id="GO:0061621">
    <property type="term" value="P:canonical glycolysis"/>
    <property type="evidence" value="ECO:0007669"/>
    <property type="project" value="TreeGrafter"/>
</dbReference>
<keyword evidence="9 14" id="KW-0418">Kinase</keyword>
<dbReference type="Gene3D" id="3.40.50.460">
    <property type="entry name" value="Phosphofructokinase domain"/>
    <property type="match status" value="1"/>
</dbReference>
<feature type="binding site" description="in other chain" evidence="14">
    <location>
        <begin position="198"/>
        <end position="200"/>
    </location>
    <ligand>
        <name>ADP</name>
        <dbReference type="ChEBI" id="CHEBI:456216"/>
        <note>allosteric activator; ligand shared between dimeric partners</note>
    </ligand>
</feature>
<keyword evidence="12 14" id="KW-0324">Glycolysis</keyword>
<sequence>MWKIPSPKRCRDLKRLAVLTSGGDAPGMNAAIRAVARTALARGVEVYGVSKGYSGLVNGDWQCMDRTSVANILQTGGTILKTDRSDAFRDPQVRADTAERLRAAGIEALVVIGGDGSLTGAHRLEEETGFPVIGLPGTIDNDIFGTEDTIGFDTAVNTALESIDKLRDTATSHERVFVVEVMGRSSGFIATSVGIAGGAENIIMPGHPIDFQLICERLNDSLRRRKFSSLIVIAEGEDPQLTSQLTHDLGVAGYPARACILGHVQRGGSPTGHDRVLASYLGSVAVDYLLAGTSNVMVGVRKAEVVTVPLQDIVSNKKVVPDELIDLAQILAT</sequence>
<keyword evidence="6 14" id="KW-0808">Transferase</keyword>
<keyword evidence="5 14" id="KW-0021">Allosteric enzyme</keyword>
<comment type="function">
    <text evidence="14">Catalyzes the phosphorylation of D-fructose 6-phosphate to fructose 1,6-bisphosphate by ATP, the first committing step of glycolysis.</text>
</comment>
<dbReference type="GO" id="GO:0005945">
    <property type="term" value="C:6-phosphofructokinase complex"/>
    <property type="evidence" value="ECO:0007669"/>
    <property type="project" value="TreeGrafter"/>
</dbReference>
<evidence type="ECO:0000256" key="12">
    <source>
        <dbReference type="ARBA" id="ARBA00023152"/>
    </source>
</evidence>
<feature type="binding site" description="in other chain" evidence="14">
    <location>
        <begin position="226"/>
        <end position="228"/>
    </location>
    <ligand>
        <name>ADP</name>
        <dbReference type="ChEBI" id="CHEBI:456216"/>
        <note>allosteric activator; ligand shared between dimeric partners</note>
    </ligand>
</feature>
<evidence type="ECO:0000259" key="15">
    <source>
        <dbReference type="Pfam" id="PF00365"/>
    </source>
</evidence>
<dbReference type="InterPro" id="IPR022953">
    <property type="entry name" value="ATP_PFK"/>
</dbReference>
<feature type="binding site" evidence="14">
    <location>
        <position position="23"/>
    </location>
    <ligand>
        <name>ATP</name>
        <dbReference type="ChEBI" id="CHEBI:30616"/>
    </ligand>
</feature>
<feature type="binding site" evidence="14">
    <location>
        <begin position="33"/>
        <end position="37"/>
    </location>
    <ligand>
        <name>ADP</name>
        <dbReference type="ChEBI" id="CHEBI:456216"/>
        <note>allosteric activator; ligand shared between dimeric partners</note>
    </ligand>
</feature>
<dbReference type="RefSeq" id="WP_116301727.1">
    <property type="nucleotide sequence ID" value="NZ_NFZV01000006.1"/>
</dbReference>
<evidence type="ECO:0000256" key="8">
    <source>
        <dbReference type="ARBA" id="ARBA00022741"/>
    </source>
</evidence>
<feature type="binding site" description="in other chain" evidence="14">
    <location>
        <begin position="263"/>
        <end position="266"/>
    </location>
    <ligand>
        <name>substrate</name>
        <note>ligand shared between dimeric partners</note>
    </ligand>
</feature>
<evidence type="ECO:0000256" key="5">
    <source>
        <dbReference type="ARBA" id="ARBA00022533"/>
    </source>
</evidence>
<comment type="catalytic activity">
    <reaction evidence="13 14">
        <text>beta-D-fructose 6-phosphate + ATP = beta-D-fructose 1,6-bisphosphate + ADP + H(+)</text>
        <dbReference type="Rhea" id="RHEA:16109"/>
        <dbReference type="ChEBI" id="CHEBI:15378"/>
        <dbReference type="ChEBI" id="CHEBI:30616"/>
        <dbReference type="ChEBI" id="CHEBI:32966"/>
        <dbReference type="ChEBI" id="CHEBI:57634"/>
        <dbReference type="ChEBI" id="CHEBI:456216"/>
        <dbReference type="EC" id="2.7.1.11"/>
    </reaction>
</comment>
<dbReference type="AlphaFoldDB" id="A0A3E0WX51"/>
<dbReference type="Gene3D" id="3.40.50.450">
    <property type="match status" value="1"/>
</dbReference>
<dbReference type="GO" id="GO:0042802">
    <property type="term" value="F:identical protein binding"/>
    <property type="evidence" value="ECO:0007669"/>
    <property type="project" value="TreeGrafter"/>
</dbReference>
<dbReference type="EC" id="2.7.1.11" evidence="14"/>
<dbReference type="PANTHER" id="PTHR13697">
    <property type="entry name" value="PHOSPHOFRUCTOKINASE"/>
    <property type="match status" value="1"/>
</dbReference>
<dbReference type="GO" id="GO:0048029">
    <property type="term" value="F:monosaccharide binding"/>
    <property type="evidence" value="ECO:0007669"/>
    <property type="project" value="TreeGrafter"/>
</dbReference>
<evidence type="ECO:0000256" key="1">
    <source>
        <dbReference type="ARBA" id="ARBA00001946"/>
    </source>
</evidence>
<feature type="binding site" evidence="14">
    <location>
        <position position="115"/>
    </location>
    <ligand>
        <name>Mg(2+)</name>
        <dbReference type="ChEBI" id="CHEBI:18420"/>
        <note>catalytic</note>
    </ligand>
</feature>
<dbReference type="InterPro" id="IPR035966">
    <property type="entry name" value="PKF_sf"/>
</dbReference>
<evidence type="ECO:0000256" key="4">
    <source>
        <dbReference type="ARBA" id="ARBA00022490"/>
    </source>
</evidence>
<proteinExistence type="inferred from homology"/>
<feature type="domain" description="Phosphofructokinase" evidence="15">
    <location>
        <begin position="15"/>
        <end position="288"/>
    </location>
</feature>
<evidence type="ECO:0000256" key="2">
    <source>
        <dbReference type="ARBA" id="ARBA00004496"/>
    </source>
</evidence>
<organism evidence="16 17">
    <name type="scientific">Alkalilimnicola ehrlichii</name>
    <dbReference type="NCBI Taxonomy" id="351052"/>
    <lineage>
        <taxon>Bacteria</taxon>
        <taxon>Pseudomonadati</taxon>
        <taxon>Pseudomonadota</taxon>
        <taxon>Gammaproteobacteria</taxon>
        <taxon>Chromatiales</taxon>
        <taxon>Ectothiorhodospiraceae</taxon>
        <taxon>Alkalilimnicola</taxon>
    </lineage>
</organism>
<comment type="pathway">
    <text evidence="3 14">Carbohydrate degradation; glycolysis; D-glyceraldehyde 3-phosphate and glycerone phosphate from D-glucose: step 3/4.</text>
</comment>
<dbReference type="PIRSF" id="PIRSF000532">
    <property type="entry name" value="ATP_PFK_prok"/>
    <property type="match status" value="1"/>
</dbReference>
<dbReference type="FunFam" id="3.40.50.450:FF:000001">
    <property type="entry name" value="ATP-dependent 6-phosphofructokinase"/>
    <property type="match status" value="1"/>
</dbReference>
<dbReference type="GO" id="GO:0005524">
    <property type="term" value="F:ATP binding"/>
    <property type="evidence" value="ECO:0007669"/>
    <property type="project" value="UniProtKB-UniRule"/>
</dbReference>
<keyword evidence="8 14" id="KW-0547">Nucleotide-binding</keyword>
<dbReference type="InterPro" id="IPR015912">
    <property type="entry name" value="Phosphofructokinase_CS"/>
</dbReference>
<comment type="caution">
    <text evidence="16">The sequence shown here is derived from an EMBL/GenBank/DDBJ whole genome shotgun (WGS) entry which is preliminary data.</text>
</comment>
<dbReference type="GO" id="GO:0046872">
    <property type="term" value="F:metal ion binding"/>
    <property type="evidence" value="ECO:0007669"/>
    <property type="project" value="UniProtKB-KW"/>
</dbReference>
<dbReference type="GO" id="GO:0003872">
    <property type="term" value="F:6-phosphofructokinase activity"/>
    <property type="evidence" value="ECO:0007669"/>
    <property type="project" value="UniProtKB-UniRule"/>
</dbReference>
<dbReference type="GO" id="GO:0030388">
    <property type="term" value="P:fructose 1,6-bisphosphate metabolic process"/>
    <property type="evidence" value="ECO:0007669"/>
    <property type="project" value="TreeGrafter"/>
</dbReference>
<dbReference type="SUPFAM" id="SSF53784">
    <property type="entry name" value="Phosphofructokinase"/>
    <property type="match status" value="1"/>
</dbReference>
<comment type="caution">
    <text evidence="14">Lacks conserved residue(s) required for the propagation of feature annotation.</text>
</comment>
<dbReference type="UniPathway" id="UPA00109">
    <property type="reaction ID" value="UER00182"/>
</dbReference>
<evidence type="ECO:0000256" key="13">
    <source>
        <dbReference type="ARBA" id="ARBA00048070"/>
    </source>
</evidence>
<feature type="binding site" description="in other chain" evidence="14">
    <location>
        <begin position="138"/>
        <end position="140"/>
    </location>
    <ligand>
        <name>substrate</name>
        <note>ligand shared between dimeric partners</note>
    </ligand>
</feature>
<dbReference type="Proteomes" id="UP000256763">
    <property type="component" value="Unassembled WGS sequence"/>
</dbReference>